<accession>A0A9D4CRL5</accession>
<protein>
    <submittedName>
        <fullName evidence="1">Uncharacterized protein</fullName>
    </submittedName>
</protein>
<dbReference type="EMBL" id="JAIWYP010000012">
    <property type="protein sequence ID" value="KAH3729586.1"/>
    <property type="molecule type" value="Genomic_DNA"/>
</dbReference>
<dbReference type="Proteomes" id="UP000828390">
    <property type="component" value="Unassembled WGS sequence"/>
</dbReference>
<gene>
    <name evidence="1" type="ORF">DPMN_055558</name>
</gene>
<evidence type="ECO:0000313" key="1">
    <source>
        <dbReference type="EMBL" id="KAH3729586.1"/>
    </source>
</evidence>
<organism evidence="1 2">
    <name type="scientific">Dreissena polymorpha</name>
    <name type="common">Zebra mussel</name>
    <name type="synonym">Mytilus polymorpha</name>
    <dbReference type="NCBI Taxonomy" id="45954"/>
    <lineage>
        <taxon>Eukaryota</taxon>
        <taxon>Metazoa</taxon>
        <taxon>Spiralia</taxon>
        <taxon>Lophotrochozoa</taxon>
        <taxon>Mollusca</taxon>
        <taxon>Bivalvia</taxon>
        <taxon>Autobranchia</taxon>
        <taxon>Heteroconchia</taxon>
        <taxon>Euheterodonta</taxon>
        <taxon>Imparidentia</taxon>
        <taxon>Neoheterodontei</taxon>
        <taxon>Myida</taxon>
        <taxon>Dreissenoidea</taxon>
        <taxon>Dreissenidae</taxon>
        <taxon>Dreissena</taxon>
    </lineage>
</organism>
<comment type="caution">
    <text evidence="1">The sequence shown here is derived from an EMBL/GenBank/DDBJ whole genome shotgun (WGS) entry which is preliminary data.</text>
</comment>
<reference evidence="1" key="1">
    <citation type="journal article" date="2019" name="bioRxiv">
        <title>The Genome of the Zebra Mussel, Dreissena polymorpha: A Resource for Invasive Species Research.</title>
        <authorList>
            <person name="McCartney M.A."/>
            <person name="Auch B."/>
            <person name="Kono T."/>
            <person name="Mallez S."/>
            <person name="Zhang Y."/>
            <person name="Obille A."/>
            <person name="Becker A."/>
            <person name="Abrahante J.E."/>
            <person name="Garbe J."/>
            <person name="Badalamenti J.P."/>
            <person name="Herman A."/>
            <person name="Mangelson H."/>
            <person name="Liachko I."/>
            <person name="Sullivan S."/>
            <person name="Sone E.D."/>
            <person name="Koren S."/>
            <person name="Silverstein K.A.T."/>
            <person name="Beckman K.B."/>
            <person name="Gohl D.M."/>
        </authorList>
    </citation>
    <scope>NUCLEOTIDE SEQUENCE</scope>
    <source>
        <strain evidence="1">Duluth1</strain>
        <tissue evidence="1">Whole animal</tissue>
    </source>
</reference>
<dbReference type="AlphaFoldDB" id="A0A9D4CRL5"/>
<sequence>MNPSALQQGMTYLPSEGVVEEVVIKDAVSVSSADGESFTLTEKASLSMVETY</sequence>
<keyword evidence="2" id="KW-1185">Reference proteome</keyword>
<evidence type="ECO:0000313" key="2">
    <source>
        <dbReference type="Proteomes" id="UP000828390"/>
    </source>
</evidence>
<name>A0A9D4CRL5_DREPO</name>
<proteinExistence type="predicted"/>
<reference evidence="1" key="2">
    <citation type="submission" date="2020-11" db="EMBL/GenBank/DDBJ databases">
        <authorList>
            <person name="McCartney M.A."/>
            <person name="Auch B."/>
            <person name="Kono T."/>
            <person name="Mallez S."/>
            <person name="Becker A."/>
            <person name="Gohl D.M."/>
            <person name="Silverstein K.A.T."/>
            <person name="Koren S."/>
            <person name="Bechman K.B."/>
            <person name="Herman A."/>
            <person name="Abrahante J.E."/>
            <person name="Garbe J."/>
        </authorList>
    </citation>
    <scope>NUCLEOTIDE SEQUENCE</scope>
    <source>
        <strain evidence="1">Duluth1</strain>
        <tissue evidence="1">Whole animal</tissue>
    </source>
</reference>